<keyword evidence="1" id="KW-0614">Plasmid</keyword>
<dbReference type="EMBL" id="CP022605">
    <property type="protein sequence ID" value="ASV88317.1"/>
    <property type="molecule type" value="Genomic_DNA"/>
</dbReference>
<protein>
    <submittedName>
        <fullName evidence="1">Uncharacterized protein</fullName>
    </submittedName>
</protein>
<dbReference type="Proteomes" id="UP000215256">
    <property type="component" value="Plasmid unnamed1"/>
</dbReference>
<name>A0A248UN91_9HYPH</name>
<proteinExistence type="predicted"/>
<gene>
    <name evidence="1" type="ORF">CES85_3702</name>
</gene>
<evidence type="ECO:0000313" key="2">
    <source>
        <dbReference type="Proteomes" id="UP000215256"/>
    </source>
</evidence>
<reference evidence="1 2" key="1">
    <citation type="submission" date="2017-07" db="EMBL/GenBank/DDBJ databases">
        <title>Phylogenetic study on the rhizospheric bacterium Ochrobactrum sp. A44.</title>
        <authorList>
            <person name="Krzyzanowska D.M."/>
            <person name="Ossowicki A."/>
            <person name="Rajewska M."/>
            <person name="Maciag T."/>
            <person name="Kaczynski Z."/>
            <person name="Czerwicka M."/>
            <person name="Jafra S."/>
        </authorList>
    </citation>
    <scope>NUCLEOTIDE SEQUENCE [LARGE SCALE GENOMIC DNA]</scope>
    <source>
        <strain evidence="1 2">A44</strain>
        <plasmid evidence="1 2">unnamed1</plasmid>
    </source>
</reference>
<dbReference type="AlphaFoldDB" id="A0A248UN91"/>
<geneLocation type="plasmid" evidence="1 2">
    <name>unnamed1</name>
</geneLocation>
<dbReference type="KEGG" id="och:CES85_3702"/>
<organism evidence="1 2">
    <name type="scientific">Ochrobactrum quorumnocens</name>
    <dbReference type="NCBI Taxonomy" id="271865"/>
    <lineage>
        <taxon>Bacteria</taxon>
        <taxon>Pseudomonadati</taxon>
        <taxon>Pseudomonadota</taxon>
        <taxon>Alphaproteobacteria</taxon>
        <taxon>Hyphomicrobiales</taxon>
        <taxon>Brucellaceae</taxon>
        <taxon>Brucella/Ochrobactrum group</taxon>
        <taxon>Ochrobactrum</taxon>
    </lineage>
</organism>
<sequence length="41" mass="4521">MRAPTLSSDVLRLKHKAATDSISVGIKLVHMMLKRKGVIFA</sequence>
<accession>A0A248UN91</accession>
<evidence type="ECO:0000313" key="1">
    <source>
        <dbReference type="EMBL" id="ASV88317.1"/>
    </source>
</evidence>